<dbReference type="InterPro" id="IPR031341">
    <property type="entry name" value="Methyltr_RsmF_N"/>
</dbReference>
<name>A0A9D2ILG6_9BACT</name>
<evidence type="ECO:0000256" key="5">
    <source>
        <dbReference type="ARBA" id="ARBA00022884"/>
    </source>
</evidence>
<keyword evidence="1" id="KW-0963">Cytoplasm</keyword>
<feature type="binding site" evidence="6">
    <location>
        <position position="158"/>
    </location>
    <ligand>
        <name>S-adenosyl-L-methionine</name>
        <dbReference type="ChEBI" id="CHEBI:59789"/>
    </ligand>
</feature>
<reference evidence="8" key="2">
    <citation type="submission" date="2021-04" db="EMBL/GenBank/DDBJ databases">
        <authorList>
            <person name="Gilroy R."/>
        </authorList>
    </citation>
    <scope>NUCLEOTIDE SEQUENCE</scope>
    <source>
        <strain evidence="8">ChiHjej11B10-19426</strain>
    </source>
</reference>
<gene>
    <name evidence="8" type="ORF">H9816_01355</name>
</gene>
<keyword evidence="5 6" id="KW-0694">RNA-binding</keyword>
<organism evidence="8 9">
    <name type="scientific">Candidatus Tidjanibacter faecipullorum</name>
    <dbReference type="NCBI Taxonomy" id="2838766"/>
    <lineage>
        <taxon>Bacteria</taxon>
        <taxon>Pseudomonadati</taxon>
        <taxon>Bacteroidota</taxon>
        <taxon>Bacteroidia</taxon>
        <taxon>Bacteroidales</taxon>
        <taxon>Rikenellaceae</taxon>
        <taxon>Tidjanibacter</taxon>
    </lineage>
</organism>
<dbReference type="Gene3D" id="3.40.50.150">
    <property type="entry name" value="Vaccinia Virus protein VP39"/>
    <property type="match status" value="1"/>
</dbReference>
<dbReference type="SUPFAM" id="SSF53335">
    <property type="entry name" value="S-adenosyl-L-methionine-dependent methyltransferases"/>
    <property type="match status" value="1"/>
</dbReference>
<dbReference type="Gene3D" id="3.30.70.1170">
    <property type="entry name" value="Sun protein, domain 3"/>
    <property type="match status" value="1"/>
</dbReference>
<dbReference type="GO" id="GO:0001510">
    <property type="term" value="P:RNA methylation"/>
    <property type="evidence" value="ECO:0007669"/>
    <property type="project" value="InterPro"/>
</dbReference>
<feature type="binding site" evidence="6">
    <location>
        <position position="175"/>
    </location>
    <ligand>
        <name>S-adenosyl-L-methionine</name>
        <dbReference type="ChEBI" id="CHEBI:59789"/>
    </ligand>
</feature>
<protein>
    <submittedName>
        <fullName evidence="8">rRNA cytosine-C5-methylase</fullName>
    </submittedName>
</protein>
<dbReference type="GO" id="GO:0008173">
    <property type="term" value="F:RNA methyltransferase activity"/>
    <property type="evidence" value="ECO:0007669"/>
    <property type="project" value="InterPro"/>
</dbReference>
<dbReference type="Gene3D" id="2.30.130.60">
    <property type="match status" value="1"/>
</dbReference>
<dbReference type="PROSITE" id="PS51686">
    <property type="entry name" value="SAM_MT_RSMB_NOP"/>
    <property type="match status" value="1"/>
</dbReference>
<comment type="caution">
    <text evidence="8">The sequence shown here is derived from an EMBL/GenBank/DDBJ whole genome shotgun (WGS) entry which is preliminary data.</text>
</comment>
<keyword evidence="3 6" id="KW-0808">Transferase</keyword>
<dbReference type="PRINTS" id="PR02008">
    <property type="entry name" value="RCMTFAMILY"/>
</dbReference>
<keyword evidence="2 6" id="KW-0489">Methyltransferase</keyword>
<dbReference type="CDD" id="cd02440">
    <property type="entry name" value="AdoMet_MTases"/>
    <property type="match status" value="1"/>
</dbReference>
<accession>A0A9D2ILG6</accession>
<evidence type="ECO:0000259" key="7">
    <source>
        <dbReference type="PROSITE" id="PS51686"/>
    </source>
</evidence>
<feature type="active site" description="Nucleophile" evidence="6">
    <location>
        <position position="228"/>
    </location>
</feature>
<evidence type="ECO:0000256" key="6">
    <source>
        <dbReference type="PROSITE-ProRule" id="PRU01023"/>
    </source>
</evidence>
<dbReference type="InterPro" id="IPR023267">
    <property type="entry name" value="RCMT"/>
</dbReference>
<comment type="similarity">
    <text evidence="6">Belongs to the class I-like SAM-binding methyltransferase superfamily. RsmB/NOP family.</text>
</comment>
<evidence type="ECO:0000256" key="3">
    <source>
        <dbReference type="ARBA" id="ARBA00022679"/>
    </source>
</evidence>
<reference evidence="8" key="1">
    <citation type="journal article" date="2021" name="PeerJ">
        <title>Extensive microbial diversity within the chicken gut microbiome revealed by metagenomics and culture.</title>
        <authorList>
            <person name="Gilroy R."/>
            <person name="Ravi A."/>
            <person name="Getino M."/>
            <person name="Pursley I."/>
            <person name="Horton D.L."/>
            <person name="Alikhan N.F."/>
            <person name="Baker D."/>
            <person name="Gharbi K."/>
            <person name="Hall N."/>
            <person name="Watson M."/>
            <person name="Adriaenssens E.M."/>
            <person name="Foster-Nyarko E."/>
            <person name="Jarju S."/>
            <person name="Secka A."/>
            <person name="Antonio M."/>
            <person name="Oren A."/>
            <person name="Chaudhuri R.R."/>
            <person name="La Ragione R."/>
            <person name="Hildebrand F."/>
            <person name="Pallen M.J."/>
        </authorList>
    </citation>
    <scope>NUCLEOTIDE SEQUENCE</scope>
    <source>
        <strain evidence="8">ChiHjej11B10-19426</strain>
    </source>
</reference>
<dbReference type="AlphaFoldDB" id="A0A9D2ILG6"/>
<dbReference type="InterPro" id="IPR001678">
    <property type="entry name" value="MeTrfase_RsmB-F_NOP2_dom"/>
</dbReference>
<sequence>MSLTLPEPFLARTEPLLGDAAAAFLQAMNDTPPVSVRWNPYKTAGAPDGTPVPWNRYGRYLTERPSFTTDPLFHAGAYYVQEASSMFVEHLVRSAAEPEGARILDLCAAPGGKATLYATLAGAEGIVVANEVVRNRALTLADNARKWGIGNMVVTNDDTARLAGLTEWFDIVAVDAPCSGEGMFRKNPDAMTEWSPAAPQLCAARQRQILADAWEALRPGGLLIYSTCTFNREENEENVAWLAEHYDFSDAGVEVPAAWGIEQTEAGGIRCFRFWPHRLRGEGFFAAALRKEGQKGRPFRPKARKPLFAEPSRRETEALARWIAQPEFMRFARIGDTYYGYYAAPYGDIRTLAEYLHTLHSGVCMGQLFNGTLKPDPSLALFHDLIRTAAPEAALSREDALHYLRREELPSPEAFNEGMNLVTCEGYALGWAKRIGQRINNLYPKSLAILYK</sequence>
<dbReference type="GO" id="GO:0003723">
    <property type="term" value="F:RNA binding"/>
    <property type="evidence" value="ECO:0007669"/>
    <property type="project" value="UniProtKB-UniRule"/>
</dbReference>
<evidence type="ECO:0000256" key="4">
    <source>
        <dbReference type="ARBA" id="ARBA00022691"/>
    </source>
</evidence>
<dbReference type="EMBL" id="DXCC01000004">
    <property type="protein sequence ID" value="HIZ14552.1"/>
    <property type="molecule type" value="Genomic_DNA"/>
</dbReference>
<dbReference type="InterPro" id="IPR027391">
    <property type="entry name" value="Nol1_Nop2_Fmu_2"/>
</dbReference>
<dbReference type="Proteomes" id="UP000824014">
    <property type="component" value="Unassembled WGS sequence"/>
</dbReference>
<feature type="binding site" evidence="6">
    <location>
        <begin position="107"/>
        <end position="113"/>
    </location>
    <ligand>
        <name>S-adenosyl-L-methionine</name>
        <dbReference type="ChEBI" id="CHEBI:59789"/>
    </ligand>
</feature>
<evidence type="ECO:0000256" key="2">
    <source>
        <dbReference type="ARBA" id="ARBA00022603"/>
    </source>
</evidence>
<proteinExistence type="inferred from homology"/>
<evidence type="ECO:0000313" key="9">
    <source>
        <dbReference type="Proteomes" id="UP000824014"/>
    </source>
</evidence>
<feature type="binding site" evidence="6">
    <location>
        <position position="131"/>
    </location>
    <ligand>
        <name>S-adenosyl-L-methionine</name>
        <dbReference type="ChEBI" id="CHEBI:59789"/>
    </ligand>
</feature>
<evidence type="ECO:0000256" key="1">
    <source>
        <dbReference type="ARBA" id="ARBA00022490"/>
    </source>
</evidence>
<feature type="domain" description="SAM-dependent MTase RsmB/NOP-type" evidence="7">
    <location>
        <begin position="1"/>
        <end position="292"/>
    </location>
</feature>
<dbReference type="Pfam" id="PF13636">
    <property type="entry name" value="Methyltranf_PUA"/>
    <property type="match status" value="1"/>
</dbReference>
<dbReference type="Pfam" id="PF01189">
    <property type="entry name" value="Methyltr_RsmB-F"/>
    <property type="match status" value="1"/>
</dbReference>
<dbReference type="Pfam" id="PF17125">
    <property type="entry name" value="Methyltr_RsmF_N"/>
    <property type="match status" value="1"/>
</dbReference>
<dbReference type="PANTHER" id="PTHR22807">
    <property type="entry name" value="NOP2 YEAST -RELATED NOL1/NOP2/FMU SUN DOMAIN-CONTAINING"/>
    <property type="match status" value="1"/>
</dbReference>
<keyword evidence="4 6" id="KW-0949">S-adenosyl-L-methionine</keyword>
<dbReference type="InterPro" id="IPR049560">
    <property type="entry name" value="MeTrfase_RsmB-F_NOP2_cat"/>
</dbReference>
<dbReference type="InterPro" id="IPR029063">
    <property type="entry name" value="SAM-dependent_MTases_sf"/>
</dbReference>
<evidence type="ECO:0000313" key="8">
    <source>
        <dbReference type="EMBL" id="HIZ14552.1"/>
    </source>
</evidence>
<dbReference type="PANTHER" id="PTHR22807:SF30">
    <property type="entry name" value="28S RRNA (CYTOSINE(4447)-C(5))-METHYLTRANSFERASE-RELATED"/>
    <property type="match status" value="1"/>
</dbReference>